<reference evidence="2" key="2">
    <citation type="submission" date="2025-08" db="UniProtKB">
        <authorList>
            <consortium name="Ensembl"/>
        </authorList>
    </citation>
    <scope>IDENTIFICATION</scope>
</reference>
<reference evidence="2" key="1">
    <citation type="submission" date="2020-07" db="EMBL/GenBank/DDBJ databases">
        <title>A long reads based de novo assembly of the rainbow trout Arlee double haploid line genome.</title>
        <authorList>
            <person name="Gao G."/>
            <person name="Palti Y."/>
        </authorList>
    </citation>
    <scope>NUCLEOTIDE SEQUENCE [LARGE SCALE GENOMIC DNA]</scope>
</reference>
<keyword evidence="3" id="KW-1185">Reference proteome</keyword>
<name>A0A8K9UD60_ONCMY</name>
<dbReference type="AlphaFoldDB" id="A0A8K9UD60"/>
<organism evidence="2 3">
    <name type="scientific">Oncorhynchus mykiss</name>
    <name type="common">Rainbow trout</name>
    <name type="synonym">Salmo gairdneri</name>
    <dbReference type="NCBI Taxonomy" id="8022"/>
    <lineage>
        <taxon>Eukaryota</taxon>
        <taxon>Metazoa</taxon>
        <taxon>Chordata</taxon>
        <taxon>Craniata</taxon>
        <taxon>Vertebrata</taxon>
        <taxon>Euteleostomi</taxon>
        <taxon>Actinopterygii</taxon>
        <taxon>Neopterygii</taxon>
        <taxon>Teleostei</taxon>
        <taxon>Protacanthopterygii</taxon>
        <taxon>Salmoniformes</taxon>
        <taxon>Salmonidae</taxon>
        <taxon>Salmoninae</taxon>
        <taxon>Oncorhynchus</taxon>
    </lineage>
</organism>
<feature type="compositionally biased region" description="Basic and acidic residues" evidence="1">
    <location>
        <begin position="14"/>
        <end position="53"/>
    </location>
</feature>
<feature type="region of interest" description="Disordered" evidence="1">
    <location>
        <begin position="1"/>
        <end position="54"/>
    </location>
</feature>
<dbReference type="Proteomes" id="UP000694395">
    <property type="component" value="Chromosome 22"/>
</dbReference>
<proteinExistence type="predicted"/>
<accession>A0A8K9UD60</accession>
<reference evidence="2" key="3">
    <citation type="submission" date="2025-09" db="UniProtKB">
        <authorList>
            <consortium name="Ensembl"/>
        </authorList>
    </citation>
    <scope>IDENTIFICATION</scope>
</reference>
<sequence length="92" mass="10938">MLTLPKQVKSLSLIKEKTKENNTHSKEKTKENNTHKKTKENNTHSKEKTKENNTHTNLFSSICLQAERKLCYREKEDWRREEREAVLKGDLL</sequence>
<evidence type="ECO:0000256" key="1">
    <source>
        <dbReference type="SAM" id="MobiDB-lite"/>
    </source>
</evidence>
<dbReference type="Ensembl" id="ENSOMYT00000152484.1">
    <property type="protein sequence ID" value="ENSOMYP00000109127.1"/>
    <property type="gene ID" value="ENSOMYG00000063335.1"/>
</dbReference>
<evidence type="ECO:0000313" key="3">
    <source>
        <dbReference type="Proteomes" id="UP000694395"/>
    </source>
</evidence>
<evidence type="ECO:0000313" key="2">
    <source>
        <dbReference type="Ensembl" id="ENSOMYP00000109127.1"/>
    </source>
</evidence>
<protein>
    <submittedName>
        <fullName evidence="2">Uncharacterized protein</fullName>
    </submittedName>
</protein>